<comment type="activity regulation">
    <text evidence="5">Appears to be allosterically activated by the binding of pArg-containing polypeptides to the pArg-binding pocket localized in the C-terminal domain of McsB.</text>
</comment>
<name>A0A498RBY1_9FIRM</name>
<keyword evidence="4 5" id="KW-0067">ATP-binding</keyword>
<dbReference type="OrthoDB" id="9791353at2"/>
<keyword evidence="10" id="KW-1185">Reference proteome</keyword>
<dbReference type="PANTHER" id="PTHR11547:SF38">
    <property type="entry name" value="ARGININE KINASE 1-RELATED"/>
    <property type="match status" value="1"/>
</dbReference>
<dbReference type="InterPro" id="IPR014746">
    <property type="entry name" value="Gln_synth/guanido_kin_cat_dom"/>
</dbReference>
<feature type="binding site" evidence="5 6">
    <location>
        <begin position="27"/>
        <end position="31"/>
    </location>
    <ligand>
        <name>ATP</name>
        <dbReference type="ChEBI" id="CHEBI:30616"/>
    </ligand>
</feature>
<dbReference type="HAMAP" id="MF_00602">
    <property type="entry name" value="Prot_Arg_kinase"/>
    <property type="match status" value="1"/>
</dbReference>
<feature type="binding site" evidence="5 6">
    <location>
        <begin position="177"/>
        <end position="181"/>
    </location>
    <ligand>
        <name>ATP</name>
        <dbReference type="ChEBI" id="CHEBI:30616"/>
    </ligand>
</feature>
<keyword evidence="5" id="KW-0021">Allosteric enzyme</keyword>
<keyword evidence="3 5" id="KW-0418">Kinase</keyword>
<dbReference type="PROSITE" id="PS51510">
    <property type="entry name" value="PHOSPHAGEN_KINASE_C"/>
    <property type="match status" value="1"/>
</dbReference>
<keyword evidence="2 5" id="KW-0547">Nucleotide-binding</keyword>
<organism evidence="9 10">
    <name type="scientific">Lucifera butyrica</name>
    <dbReference type="NCBI Taxonomy" id="1351585"/>
    <lineage>
        <taxon>Bacteria</taxon>
        <taxon>Bacillati</taxon>
        <taxon>Bacillota</taxon>
        <taxon>Negativicutes</taxon>
        <taxon>Veillonellales</taxon>
        <taxon>Veillonellaceae</taxon>
        <taxon>Lucifera</taxon>
    </lineage>
</organism>
<evidence type="ECO:0000259" key="8">
    <source>
        <dbReference type="PROSITE" id="PS51510"/>
    </source>
</evidence>
<dbReference type="InterPro" id="IPR023660">
    <property type="entry name" value="Arg_Kinase"/>
</dbReference>
<dbReference type="SUPFAM" id="SSF55931">
    <property type="entry name" value="Glutamine synthetase/guanido kinase"/>
    <property type="match status" value="1"/>
</dbReference>
<dbReference type="Pfam" id="PF00217">
    <property type="entry name" value="ATP-gua_Ptrans"/>
    <property type="match status" value="1"/>
</dbReference>
<feature type="domain" description="Phosphagen kinase C-terminal" evidence="8">
    <location>
        <begin position="24"/>
        <end position="255"/>
    </location>
</feature>
<evidence type="ECO:0000256" key="1">
    <source>
        <dbReference type="ARBA" id="ARBA00022679"/>
    </source>
</evidence>
<dbReference type="InterPro" id="IPR000749">
    <property type="entry name" value="ATP-guanido_PTrfase"/>
</dbReference>
<feature type="binding site" evidence="5 6">
    <location>
        <position position="92"/>
    </location>
    <ligand>
        <name>ATP</name>
        <dbReference type="ChEBI" id="CHEBI:30616"/>
    </ligand>
</feature>
<proteinExistence type="inferred from homology"/>
<dbReference type="CDD" id="cd07930">
    <property type="entry name" value="bacterial_phosphagen_kinase"/>
    <property type="match status" value="1"/>
</dbReference>
<dbReference type="GO" id="GO:0004111">
    <property type="term" value="F:creatine kinase activity"/>
    <property type="evidence" value="ECO:0007669"/>
    <property type="project" value="InterPro"/>
</dbReference>
<dbReference type="NCBIfam" id="NF002194">
    <property type="entry name" value="PRK01059.1-4"/>
    <property type="match status" value="1"/>
</dbReference>
<dbReference type="InterPro" id="IPR022415">
    <property type="entry name" value="ATP-guanido_PTrfase_AS"/>
</dbReference>
<dbReference type="Proteomes" id="UP000277811">
    <property type="component" value="Unassembled WGS sequence"/>
</dbReference>
<dbReference type="InterPro" id="IPR022414">
    <property type="entry name" value="ATP-guanido_PTrfase_cat"/>
</dbReference>
<dbReference type="GO" id="GO:0046314">
    <property type="term" value="P:phosphocreatine biosynthetic process"/>
    <property type="evidence" value="ECO:0007669"/>
    <property type="project" value="InterPro"/>
</dbReference>
<evidence type="ECO:0000313" key="10">
    <source>
        <dbReference type="Proteomes" id="UP000277811"/>
    </source>
</evidence>
<dbReference type="EC" id="2.7.14.1" evidence="5"/>
<dbReference type="AlphaFoldDB" id="A0A498RBY1"/>
<comment type="catalytic activity">
    <reaction evidence="5">
        <text>L-arginyl-[protein] + ATP = N(omega)-phospho-L-arginyl-[protein] + ADP + H(+)</text>
        <dbReference type="Rhea" id="RHEA:43384"/>
        <dbReference type="Rhea" id="RHEA-COMP:10532"/>
        <dbReference type="Rhea" id="RHEA-COMP:10533"/>
        <dbReference type="ChEBI" id="CHEBI:15378"/>
        <dbReference type="ChEBI" id="CHEBI:29965"/>
        <dbReference type="ChEBI" id="CHEBI:30616"/>
        <dbReference type="ChEBI" id="CHEBI:83226"/>
        <dbReference type="ChEBI" id="CHEBI:456216"/>
        <dbReference type="EC" id="2.7.14.1"/>
    </reaction>
</comment>
<evidence type="ECO:0000256" key="3">
    <source>
        <dbReference type="ARBA" id="ARBA00022777"/>
    </source>
</evidence>
<evidence type="ECO:0000256" key="2">
    <source>
        <dbReference type="ARBA" id="ARBA00022741"/>
    </source>
</evidence>
<dbReference type="PANTHER" id="PTHR11547">
    <property type="entry name" value="ARGININE OR CREATINE KINASE"/>
    <property type="match status" value="1"/>
</dbReference>
<dbReference type="GO" id="GO:1990424">
    <property type="term" value="F:protein arginine kinase activity"/>
    <property type="evidence" value="ECO:0007669"/>
    <property type="project" value="UniProtKB-EC"/>
</dbReference>
<evidence type="ECO:0000256" key="4">
    <source>
        <dbReference type="ARBA" id="ARBA00022840"/>
    </source>
</evidence>
<accession>A0A498RBY1</accession>
<dbReference type="RefSeq" id="WP_122629357.1">
    <property type="nucleotide sequence ID" value="NZ_UPPP01000092.1"/>
</dbReference>
<protein>
    <recommendedName>
        <fullName evidence="5">Protein-arginine kinase</fullName>
        <ecNumber evidence="5">2.7.14.1</ecNumber>
    </recommendedName>
</protein>
<dbReference type="EMBL" id="UPPP01000092">
    <property type="protein sequence ID" value="VBB08495.1"/>
    <property type="molecule type" value="Genomic_DNA"/>
</dbReference>
<feature type="binding site" evidence="5 6">
    <location>
        <position position="126"/>
    </location>
    <ligand>
        <name>ATP</name>
        <dbReference type="ChEBI" id="CHEBI:30616"/>
    </ligand>
</feature>
<comment type="similarity">
    <text evidence="5 6 7">Belongs to the ATP:guanido phosphotransferase family.</text>
</comment>
<feature type="binding site" evidence="5 6">
    <location>
        <begin position="208"/>
        <end position="213"/>
    </location>
    <ligand>
        <name>ATP</name>
        <dbReference type="ChEBI" id="CHEBI:30616"/>
    </ligand>
</feature>
<dbReference type="PROSITE" id="PS00112">
    <property type="entry name" value="PHOSPHAGEN_KINASE"/>
    <property type="match status" value="1"/>
</dbReference>
<dbReference type="GO" id="GO:0005524">
    <property type="term" value="F:ATP binding"/>
    <property type="evidence" value="ECO:0007669"/>
    <property type="project" value="UniProtKB-UniRule"/>
</dbReference>
<comment type="function">
    <text evidence="5">Catalyzes the specific phosphorylation of arginine residues in proteins.</text>
</comment>
<evidence type="ECO:0000256" key="6">
    <source>
        <dbReference type="PROSITE-ProRule" id="PRU00843"/>
    </source>
</evidence>
<evidence type="ECO:0000256" key="5">
    <source>
        <dbReference type="HAMAP-Rule" id="MF_00602"/>
    </source>
</evidence>
<evidence type="ECO:0000256" key="7">
    <source>
        <dbReference type="RuleBase" id="RU000505"/>
    </source>
</evidence>
<evidence type="ECO:0000313" key="9">
    <source>
        <dbReference type="EMBL" id="VBB08495.1"/>
    </source>
</evidence>
<dbReference type="Gene3D" id="3.30.590.10">
    <property type="entry name" value="Glutamine synthetase/guanido kinase, catalytic domain"/>
    <property type="match status" value="1"/>
</dbReference>
<gene>
    <name evidence="5" type="primary">mcsB</name>
    <name evidence="9" type="ORF">LUCI_3768</name>
</gene>
<reference evidence="9 10" key="1">
    <citation type="submission" date="2018-06" db="EMBL/GenBank/DDBJ databases">
        <authorList>
            <person name="Strepis N."/>
        </authorList>
    </citation>
    <scope>NUCLEOTIDE SEQUENCE [LARGE SCALE GENOMIC DNA]</scope>
    <source>
        <strain evidence="9">LUCI</strain>
    </source>
</reference>
<sequence>MSLENLLDQPLNSWMAGGGEEGDIVLSSRIRLARNMESTPFPNRANQLQLRSVVDESRLTLNRLNSMDNHKYLFIELEKLTPLERNVLVEKHIISPNHAQEPEQRALIARDDATVIIMINEEDHLRIQCMMPGLNLLAAAELASQIDDILEERCTLAFTEQMGYLTSCPTNLGTGLRASVMVHLPALVLTRQISRIVGAATQLGLAVRGLYGEGTEAVGNIFQISNQLTLGYSEQEIIANLSSVVKQVVDQERAARTALMTDSKDALSDRVWRAFGVLRYARSISGQEALSMLSEVRLGIDLKIIDEVPGVVFNELLVITRPNYLQKMAGREELEPGPRDRLRAQIIREKLKGGKSSC</sequence>
<keyword evidence="1 5" id="KW-0808">Transferase</keyword>
<feature type="short sequence motif" description="RDXXRA motif of the pArg binding pocket involved in allosteric regulation" evidence="5">
    <location>
        <begin position="339"/>
        <end position="344"/>
    </location>
</feature>
<dbReference type="GO" id="GO:0005615">
    <property type="term" value="C:extracellular space"/>
    <property type="evidence" value="ECO:0007669"/>
    <property type="project" value="TreeGrafter"/>
</dbReference>